<gene>
    <name evidence="10" type="ORF">GC098_17965</name>
</gene>
<dbReference type="InterPro" id="IPR035906">
    <property type="entry name" value="MetI-like_sf"/>
</dbReference>
<name>A0ABX1XZT1_9BACL</name>
<dbReference type="InterPro" id="IPR000515">
    <property type="entry name" value="MetI-like"/>
</dbReference>
<evidence type="ECO:0000313" key="10">
    <source>
        <dbReference type="EMBL" id="NOU73283.1"/>
    </source>
</evidence>
<feature type="transmembrane region" description="Helical" evidence="8">
    <location>
        <begin position="427"/>
        <end position="443"/>
    </location>
</feature>
<evidence type="ECO:0000256" key="7">
    <source>
        <dbReference type="ARBA" id="ARBA00023136"/>
    </source>
</evidence>
<feature type="transmembrane region" description="Helical" evidence="8">
    <location>
        <begin position="85"/>
        <end position="105"/>
    </location>
</feature>
<evidence type="ECO:0000256" key="4">
    <source>
        <dbReference type="ARBA" id="ARBA00022519"/>
    </source>
</evidence>
<evidence type="ECO:0000256" key="3">
    <source>
        <dbReference type="ARBA" id="ARBA00022475"/>
    </source>
</evidence>
<evidence type="ECO:0000313" key="11">
    <source>
        <dbReference type="Proteomes" id="UP000616779"/>
    </source>
</evidence>
<dbReference type="PROSITE" id="PS50928">
    <property type="entry name" value="ABC_TM1"/>
    <property type="match status" value="2"/>
</dbReference>
<keyword evidence="7 8" id="KW-0472">Membrane</keyword>
<evidence type="ECO:0000256" key="8">
    <source>
        <dbReference type="RuleBase" id="RU363032"/>
    </source>
</evidence>
<feature type="transmembrane region" description="Helical" evidence="8">
    <location>
        <begin position="263"/>
        <end position="282"/>
    </location>
</feature>
<protein>
    <submittedName>
        <fullName evidence="10">ABC transporter permease subunit</fullName>
    </submittedName>
</protein>
<dbReference type="PANTHER" id="PTHR43357:SF3">
    <property type="entry name" value="FE(3+)-TRANSPORT SYSTEM PERMEASE PROTEIN FBPB 2"/>
    <property type="match status" value="1"/>
</dbReference>
<organism evidence="10 11">
    <name type="scientific">Paenibacillus phytorum</name>
    <dbReference type="NCBI Taxonomy" id="2654977"/>
    <lineage>
        <taxon>Bacteria</taxon>
        <taxon>Bacillati</taxon>
        <taxon>Bacillota</taxon>
        <taxon>Bacilli</taxon>
        <taxon>Bacillales</taxon>
        <taxon>Paenibacillaceae</taxon>
        <taxon>Paenibacillus</taxon>
    </lineage>
</organism>
<dbReference type="PANTHER" id="PTHR43357">
    <property type="entry name" value="INNER MEMBRANE ABC TRANSPORTER PERMEASE PROTEIN YDCV"/>
    <property type="match status" value="1"/>
</dbReference>
<feature type="transmembrane region" description="Helical" evidence="8">
    <location>
        <begin position="533"/>
        <end position="554"/>
    </location>
</feature>
<keyword evidence="11" id="KW-1185">Reference proteome</keyword>
<keyword evidence="3" id="KW-1003">Cell membrane</keyword>
<evidence type="ECO:0000256" key="2">
    <source>
        <dbReference type="ARBA" id="ARBA00022448"/>
    </source>
</evidence>
<feature type="transmembrane region" description="Helical" evidence="8">
    <location>
        <begin position="26"/>
        <end position="47"/>
    </location>
</feature>
<evidence type="ECO:0000256" key="5">
    <source>
        <dbReference type="ARBA" id="ARBA00022692"/>
    </source>
</evidence>
<reference evidence="10 11" key="1">
    <citation type="submission" date="2019-10" db="EMBL/GenBank/DDBJ databases">
        <title>Description of Paenibacillus terrestris sp. nov.</title>
        <authorList>
            <person name="Carlier A."/>
            <person name="Qi S."/>
        </authorList>
    </citation>
    <scope>NUCLEOTIDE SEQUENCE [LARGE SCALE GENOMIC DNA]</scope>
    <source>
        <strain evidence="10 11">LMG 31458</strain>
    </source>
</reference>
<comment type="similarity">
    <text evidence="8">Belongs to the binding-protein-dependent transport system permease family.</text>
</comment>
<comment type="caution">
    <text evidence="10">The sequence shown here is derived from an EMBL/GenBank/DDBJ whole genome shotgun (WGS) entry which is preliminary data.</text>
</comment>
<sequence>MKAARRRSTVQAVKRSRWFSFKQWDFWSWVTLFVYLFLLAFIVYPLFSLLFNSFFNDQGMFSLANYANFIKLKYYYSALWNSLKVSVLTTVFSILIGVPLAYITTRYNVKFKGIIQILVIMSLLSPPFIGAYSWILMLGNNGFLTRFLHDIGIPFSSIYGWKGIVFVFTLQFYPHIYLYVSGALKTIDTSLEEAAESLGRSSFHRLRTVTIPLIFPTLSAGALMVFMASFADFGTPMLLGQGFKVLPILAYEQFISEMGGNPAMASTLSVILIICSTSILFLQRYFVSRKNYTMTGMRTPKVEILGPLKKWLFTGFALLVACVSIIPQATVIVTSFIKTKGPVFQNGFSLDSYKEILFRVPKAILNTYTYSLISIVIMVVMGMLVAYVLVRRKSKLTAMLDSLIMIPYVMPGTVLGISMIIAFNKPPVVLTGTWVILVIAYVVRKLPYTIRSSTAILYQLDRSVEEASISLGVPPMKTFFKTTGRLMAPGVLSGAILSWVTTINELSSTIVLYYGATATITVTIYSEVFTANYGTGAALASILSLTTLISLIIANKLSKKGLQL</sequence>
<feature type="domain" description="ABC transmembrane type-1" evidence="9">
    <location>
        <begin position="364"/>
        <end position="554"/>
    </location>
</feature>
<comment type="subcellular location">
    <subcellularLocation>
        <location evidence="1">Cell inner membrane</location>
        <topology evidence="1">Multi-pass membrane protein</topology>
    </subcellularLocation>
    <subcellularLocation>
        <location evidence="8">Cell membrane</location>
        <topology evidence="8">Multi-pass membrane protein</topology>
    </subcellularLocation>
</comment>
<evidence type="ECO:0000256" key="6">
    <source>
        <dbReference type="ARBA" id="ARBA00022989"/>
    </source>
</evidence>
<dbReference type="Pfam" id="PF00528">
    <property type="entry name" value="BPD_transp_1"/>
    <property type="match status" value="2"/>
</dbReference>
<feature type="transmembrane region" description="Helical" evidence="8">
    <location>
        <begin position="209"/>
        <end position="231"/>
    </location>
</feature>
<feature type="transmembrane region" description="Helical" evidence="8">
    <location>
        <begin position="311"/>
        <end position="337"/>
    </location>
</feature>
<feature type="transmembrane region" description="Helical" evidence="8">
    <location>
        <begin position="368"/>
        <end position="390"/>
    </location>
</feature>
<feature type="transmembrane region" description="Helical" evidence="8">
    <location>
        <begin position="402"/>
        <end position="421"/>
    </location>
</feature>
<proteinExistence type="inferred from homology"/>
<dbReference type="Gene3D" id="1.10.3720.10">
    <property type="entry name" value="MetI-like"/>
    <property type="match status" value="2"/>
</dbReference>
<evidence type="ECO:0000256" key="1">
    <source>
        <dbReference type="ARBA" id="ARBA00004429"/>
    </source>
</evidence>
<dbReference type="Proteomes" id="UP000616779">
    <property type="component" value="Unassembled WGS sequence"/>
</dbReference>
<keyword evidence="5 8" id="KW-0812">Transmembrane</keyword>
<accession>A0ABX1XZT1</accession>
<feature type="transmembrane region" description="Helical" evidence="8">
    <location>
        <begin position="117"/>
        <end position="138"/>
    </location>
</feature>
<keyword evidence="2 8" id="KW-0813">Transport</keyword>
<dbReference type="CDD" id="cd06261">
    <property type="entry name" value="TM_PBP2"/>
    <property type="match status" value="2"/>
</dbReference>
<keyword evidence="6 8" id="KW-1133">Transmembrane helix</keyword>
<dbReference type="EMBL" id="WHOA01000125">
    <property type="protein sequence ID" value="NOU73283.1"/>
    <property type="molecule type" value="Genomic_DNA"/>
</dbReference>
<evidence type="ECO:0000259" key="9">
    <source>
        <dbReference type="PROSITE" id="PS50928"/>
    </source>
</evidence>
<dbReference type="SUPFAM" id="SSF161098">
    <property type="entry name" value="MetI-like"/>
    <property type="match status" value="2"/>
</dbReference>
<feature type="transmembrane region" description="Helical" evidence="8">
    <location>
        <begin position="158"/>
        <end position="180"/>
    </location>
</feature>
<keyword evidence="4" id="KW-0997">Cell inner membrane</keyword>
<feature type="domain" description="ABC transmembrane type-1" evidence="9">
    <location>
        <begin position="79"/>
        <end position="283"/>
    </location>
</feature>